<keyword evidence="8" id="KW-1185">Reference proteome</keyword>
<gene>
    <name evidence="7" type="primary">fes</name>
    <name evidence="7" type="ORF">GCM10007368_11580</name>
</gene>
<reference evidence="8" key="1">
    <citation type="journal article" date="2019" name="Int. J. Syst. Evol. Microbiol.">
        <title>The Global Catalogue of Microorganisms (GCM) 10K type strain sequencing project: providing services to taxonomists for standard genome sequencing and annotation.</title>
        <authorList>
            <consortium name="The Broad Institute Genomics Platform"/>
            <consortium name="The Broad Institute Genome Sequencing Center for Infectious Disease"/>
            <person name="Wu L."/>
            <person name="Ma J."/>
        </authorList>
    </citation>
    <scope>NUCLEOTIDE SEQUENCE [LARGE SCALE GENOMIC DNA]</scope>
    <source>
        <strain evidence="8">CCM 8653</strain>
    </source>
</reference>
<dbReference type="InterPro" id="IPR000801">
    <property type="entry name" value="Esterase-like"/>
</dbReference>
<dbReference type="InterPro" id="IPR050583">
    <property type="entry name" value="Mycobacterial_A85_antigen"/>
</dbReference>
<proteinExistence type="inferred from homology"/>
<organism evidence="7 8">
    <name type="scientific">Isoptericola cucumis</name>
    <dbReference type="NCBI Taxonomy" id="1776856"/>
    <lineage>
        <taxon>Bacteria</taxon>
        <taxon>Bacillati</taxon>
        <taxon>Actinomycetota</taxon>
        <taxon>Actinomycetes</taxon>
        <taxon>Micrococcales</taxon>
        <taxon>Promicromonosporaceae</taxon>
        <taxon>Isoptericola</taxon>
    </lineage>
</organism>
<dbReference type="SUPFAM" id="SSF81296">
    <property type="entry name" value="E set domains"/>
    <property type="match status" value="1"/>
</dbReference>
<dbReference type="InterPro" id="IPR014756">
    <property type="entry name" value="Ig_E-set"/>
</dbReference>
<dbReference type="PANTHER" id="PTHR48098">
    <property type="entry name" value="ENTEROCHELIN ESTERASE-RELATED"/>
    <property type="match status" value="1"/>
</dbReference>
<dbReference type="Pfam" id="PF00756">
    <property type="entry name" value="Esterase"/>
    <property type="match status" value="1"/>
</dbReference>
<dbReference type="Gene3D" id="3.40.50.1820">
    <property type="entry name" value="alpha/beta hydrolase"/>
    <property type="match status" value="1"/>
</dbReference>
<keyword evidence="2" id="KW-0963">Cytoplasm</keyword>
<evidence type="ECO:0000256" key="5">
    <source>
        <dbReference type="SAM" id="MobiDB-lite"/>
    </source>
</evidence>
<comment type="subcellular location">
    <subcellularLocation>
        <location evidence="1">Cytoplasm</location>
    </subcellularLocation>
</comment>
<feature type="region of interest" description="Disordered" evidence="5">
    <location>
        <begin position="1"/>
        <end position="30"/>
    </location>
</feature>
<sequence>MSPFADPPRDLGPAATVAPQVDRPWPLPRTTSPTIEALVADPTPERRARFWRRVAQEGTPLVDEIPGHPQERVYTFVHRGEDGARRVLVDVDGLVDVSTYRDALMSRIPGTTLWSLSLRLPASWRATYGIAVDDDHGATADERTAASVAARRERARAASDPGVHAALDDWFDLLLRSEPDPLAREHALLGADTVASGPDAPAPPAGVGGVVVGEQPEPGPRGRTVPVAGFGEPGAGAAGRRAWWHVPPVEPGPDGWDVVVLLDGDRWLGAGVRALDRAFATGALRPAAVLLVGCGDRERRLADLTCSHPYVRRLAQVLDDADAEVLGAPLTRDPARTTIAGHDFGGLAALWAQCVAPERFGASVCQSGAWWWPSAPDDGGPGAPAPEEWLTGAVERAAADPAWGLGRVHLEVGEQEWALREPTRRLHDALAGRCESLTVARPAGGHDPACWAVQLLGALSP</sequence>
<evidence type="ECO:0000256" key="4">
    <source>
        <dbReference type="ARBA" id="ARBA00024201"/>
    </source>
</evidence>
<feature type="domain" description="Enterochelin esterase N-terminal" evidence="6">
    <location>
        <begin position="75"/>
        <end position="203"/>
    </location>
</feature>
<evidence type="ECO:0000313" key="8">
    <source>
        <dbReference type="Proteomes" id="UP000632535"/>
    </source>
</evidence>
<dbReference type="InterPro" id="IPR029058">
    <property type="entry name" value="AB_hydrolase_fold"/>
</dbReference>
<keyword evidence="3" id="KW-0378">Hydrolase</keyword>
<protein>
    <submittedName>
        <fullName evidence="7">Enterochelin esterase</fullName>
    </submittedName>
</protein>
<dbReference type="PANTHER" id="PTHR48098:SF3">
    <property type="entry name" value="IRON(III) ENTEROBACTIN ESTERASE"/>
    <property type="match status" value="1"/>
</dbReference>
<evidence type="ECO:0000313" key="7">
    <source>
        <dbReference type="EMBL" id="GGI06521.1"/>
    </source>
</evidence>
<dbReference type="InterPro" id="IPR021764">
    <property type="entry name" value="Enterochelin_esterase_N"/>
</dbReference>
<evidence type="ECO:0000256" key="2">
    <source>
        <dbReference type="ARBA" id="ARBA00022490"/>
    </source>
</evidence>
<dbReference type="Gene3D" id="2.60.40.10">
    <property type="entry name" value="Immunoglobulins"/>
    <property type="match status" value="1"/>
</dbReference>
<name>A0ABQ2B2N9_9MICO</name>
<dbReference type="Pfam" id="PF11806">
    <property type="entry name" value="Enterochelin_N"/>
    <property type="match status" value="1"/>
</dbReference>
<comment type="similarity">
    <text evidence="4">Belongs to the Fes family.</text>
</comment>
<evidence type="ECO:0000256" key="1">
    <source>
        <dbReference type="ARBA" id="ARBA00004496"/>
    </source>
</evidence>
<evidence type="ECO:0000256" key="3">
    <source>
        <dbReference type="ARBA" id="ARBA00022801"/>
    </source>
</evidence>
<evidence type="ECO:0000259" key="6">
    <source>
        <dbReference type="Pfam" id="PF11806"/>
    </source>
</evidence>
<dbReference type="InterPro" id="IPR013783">
    <property type="entry name" value="Ig-like_fold"/>
</dbReference>
<dbReference type="RefSeq" id="WP_188522704.1">
    <property type="nucleotide sequence ID" value="NZ_BMDG01000003.1"/>
</dbReference>
<dbReference type="EMBL" id="BMDG01000003">
    <property type="protein sequence ID" value="GGI06521.1"/>
    <property type="molecule type" value="Genomic_DNA"/>
</dbReference>
<accession>A0ABQ2B2N9</accession>
<dbReference type="Proteomes" id="UP000632535">
    <property type="component" value="Unassembled WGS sequence"/>
</dbReference>
<comment type="caution">
    <text evidence="7">The sequence shown here is derived from an EMBL/GenBank/DDBJ whole genome shotgun (WGS) entry which is preliminary data.</text>
</comment>
<dbReference type="SUPFAM" id="SSF53474">
    <property type="entry name" value="alpha/beta-Hydrolases"/>
    <property type="match status" value="1"/>
</dbReference>
<feature type="region of interest" description="Disordered" evidence="5">
    <location>
        <begin position="193"/>
        <end position="222"/>
    </location>
</feature>